<organism evidence="1 2">
    <name type="scientific">Oikopleura dioica</name>
    <name type="common">Tunicate</name>
    <dbReference type="NCBI Taxonomy" id="34765"/>
    <lineage>
        <taxon>Eukaryota</taxon>
        <taxon>Metazoa</taxon>
        <taxon>Chordata</taxon>
        <taxon>Tunicata</taxon>
        <taxon>Appendicularia</taxon>
        <taxon>Copelata</taxon>
        <taxon>Oikopleuridae</taxon>
        <taxon>Oikopleura</taxon>
    </lineage>
</organism>
<gene>
    <name evidence="1" type="ORF">OKIOD_LOCUS1181</name>
</gene>
<sequence>MKLFQFFAASTFAQTLDNSFWSCDFAFDYYALEAQNSSLPDGARFISKGTPASKDSVNGFMKSEIRDVVCGESQNLLGTSRSETERAETPSWFWNEAQEDGSLLVRFCCEPSQYLEPIDELNRIFALGGKAGNEQLDGLLKRMKTDYRKKVAKGYAETDAIHFPFNLFENECDHLAEFARVLKNWSSVHNYNYTNQNGRRHAKFVREIDEAFLQFGC</sequence>
<evidence type="ECO:0000313" key="2">
    <source>
        <dbReference type="Proteomes" id="UP001158576"/>
    </source>
</evidence>
<dbReference type="EMBL" id="OU015568">
    <property type="protein sequence ID" value="CAG5080511.1"/>
    <property type="molecule type" value="Genomic_DNA"/>
</dbReference>
<protein>
    <submittedName>
        <fullName evidence="1">Oidioi.mRNA.OKI2018_I69.PAR.g9623.t1.cds</fullName>
    </submittedName>
</protein>
<accession>A0ABN7RLJ0</accession>
<proteinExistence type="predicted"/>
<evidence type="ECO:0000313" key="1">
    <source>
        <dbReference type="EMBL" id="CAG5080511.1"/>
    </source>
</evidence>
<name>A0ABN7RLJ0_OIKDI</name>
<reference evidence="1 2" key="1">
    <citation type="submission" date="2021-04" db="EMBL/GenBank/DDBJ databases">
        <authorList>
            <person name="Bliznina A."/>
        </authorList>
    </citation>
    <scope>NUCLEOTIDE SEQUENCE [LARGE SCALE GENOMIC DNA]</scope>
</reference>
<dbReference type="Proteomes" id="UP001158576">
    <property type="component" value="Chromosome PAR"/>
</dbReference>
<keyword evidence="2" id="KW-1185">Reference proteome</keyword>